<dbReference type="AlphaFoldDB" id="A0A7E4VPX3"/>
<dbReference type="Proteomes" id="UP000492821">
    <property type="component" value="Unassembled WGS sequence"/>
</dbReference>
<evidence type="ECO:0000313" key="1">
    <source>
        <dbReference type="Proteomes" id="UP000492821"/>
    </source>
</evidence>
<protein>
    <submittedName>
        <fullName evidence="2">Uncharacterized protein</fullName>
    </submittedName>
</protein>
<proteinExistence type="predicted"/>
<evidence type="ECO:0000313" key="2">
    <source>
        <dbReference type="WBParaSite" id="Pan_g22737.t1"/>
    </source>
</evidence>
<accession>A0A7E4VPX3</accession>
<reference evidence="2" key="2">
    <citation type="submission" date="2020-10" db="UniProtKB">
        <authorList>
            <consortium name="WormBaseParasite"/>
        </authorList>
    </citation>
    <scope>IDENTIFICATION</scope>
</reference>
<keyword evidence="1" id="KW-1185">Reference proteome</keyword>
<sequence length="81" mass="9370">MSVPGTNVICSNYKTFESTTIEKTLCMERRRWTTQLVDIDDQAKAVGVPPKSHKTRKRKGHRRPDYRLGCLRVEVHNLCIV</sequence>
<name>A0A7E4VPX3_PANRE</name>
<reference evidence="1" key="1">
    <citation type="journal article" date="2013" name="Genetics">
        <title>The draft genome and transcriptome of Panagrellus redivivus are shaped by the harsh demands of a free-living lifestyle.</title>
        <authorList>
            <person name="Srinivasan J."/>
            <person name="Dillman A.R."/>
            <person name="Macchietto M.G."/>
            <person name="Heikkinen L."/>
            <person name="Lakso M."/>
            <person name="Fracchia K.M."/>
            <person name="Antoshechkin I."/>
            <person name="Mortazavi A."/>
            <person name="Wong G."/>
            <person name="Sternberg P.W."/>
        </authorList>
    </citation>
    <scope>NUCLEOTIDE SEQUENCE [LARGE SCALE GENOMIC DNA]</scope>
    <source>
        <strain evidence="1">MT8872</strain>
    </source>
</reference>
<organism evidence="1 2">
    <name type="scientific">Panagrellus redivivus</name>
    <name type="common">Microworm</name>
    <dbReference type="NCBI Taxonomy" id="6233"/>
    <lineage>
        <taxon>Eukaryota</taxon>
        <taxon>Metazoa</taxon>
        <taxon>Ecdysozoa</taxon>
        <taxon>Nematoda</taxon>
        <taxon>Chromadorea</taxon>
        <taxon>Rhabditida</taxon>
        <taxon>Tylenchina</taxon>
        <taxon>Panagrolaimomorpha</taxon>
        <taxon>Panagrolaimoidea</taxon>
        <taxon>Panagrolaimidae</taxon>
        <taxon>Panagrellus</taxon>
    </lineage>
</organism>
<dbReference type="WBParaSite" id="Pan_g22737.t1">
    <property type="protein sequence ID" value="Pan_g22737.t1"/>
    <property type="gene ID" value="Pan_g22737"/>
</dbReference>